<feature type="domain" description="Nitroreductase" evidence="4">
    <location>
        <begin position="10"/>
        <end position="155"/>
    </location>
</feature>
<evidence type="ECO:0000313" key="6">
    <source>
        <dbReference type="Proteomes" id="UP001320544"/>
    </source>
</evidence>
<dbReference type="CDD" id="cd02062">
    <property type="entry name" value="Nitro_FMN_reductase"/>
    <property type="match status" value="1"/>
</dbReference>
<dbReference type="InterPro" id="IPR000415">
    <property type="entry name" value="Nitroreductase-like"/>
</dbReference>
<dbReference type="RefSeq" id="WP_244385744.1">
    <property type="nucleotide sequence ID" value="NZ_AP025564.1"/>
</dbReference>
<dbReference type="PANTHER" id="PTHR23026:SF90">
    <property type="entry name" value="IODOTYROSINE DEIODINASE 1"/>
    <property type="match status" value="1"/>
</dbReference>
<dbReference type="InterPro" id="IPR029479">
    <property type="entry name" value="Nitroreductase"/>
</dbReference>
<protein>
    <submittedName>
        <fullName evidence="5">Nitroreductase</fullName>
    </submittedName>
</protein>
<keyword evidence="2" id="KW-0288">FMN</keyword>
<dbReference type="Pfam" id="PF00881">
    <property type="entry name" value="Nitroreductase"/>
    <property type="match status" value="1"/>
</dbReference>
<keyword evidence="1" id="KW-0285">Flavoprotein</keyword>
<proteinExistence type="predicted"/>
<dbReference type="InterPro" id="IPR050627">
    <property type="entry name" value="Nitroreductase/BluB"/>
</dbReference>
<dbReference type="Proteomes" id="UP001320544">
    <property type="component" value="Chromosome"/>
</dbReference>
<keyword evidence="3" id="KW-0560">Oxidoreductase</keyword>
<dbReference type="SUPFAM" id="SSF55469">
    <property type="entry name" value="FMN-dependent nitroreductase-like"/>
    <property type="match status" value="1"/>
</dbReference>
<gene>
    <name evidence="5" type="ORF">CE91St30_17660</name>
</gene>
<dbReference type="EMBL" id="AP025564">
    <property type="protein sequence ID" value="BDE96433.1"/>
    <property type="molecule type" value="Genomic_DNA"/>
</dbReference>
<evidence type="ECO:0000256" key="2">
    <source>
        <dbReference type="ARBA" id="ARBA00022643"/>
    </source>
</evidence>
<sequence length="178" mass="19369">MKTNGTIETILKRRSVRSFDERPIPHEELETIALCAKHAPSANNRQEWVFVFVEDRGRIAQLASVMGEAMGRESYTMYAPQALVVVAHKKGAPFGREDDGCAMENIMLAAASFGIGSVWINQLQGICDEPEVRACLDALGVPADYEVHGMAALGYAASEPVHLERTSPVVWVGPDADA</sequence>
<evidence type="ECO:0000256" key="1">
    <source>
        <dbReference type="ARBA" id="ARBA00022630"/>
    </source>
</evidence>
<evidence type="ECO:0000256" key="3">
    <source>
        <dbReference type="ARBA" id="ARBA00023002"/>
    </source>
</evidence>
<name>A0ABM7WJC7_9ACTN</name>
<accession>A0ABM7WJC7</accession>
<organism evidence="5 6">
    <name type="scientific">Raoultibacter timonensis</name>
    <dbReference type="NCBI Taxonomy" id="1907662"/>
    <lineage>
        <taxon>Bacteria</taxon>
        <taxon>Bacillati</taxon>
        <taxon>Actinomycetota</taxon>
        <taxon>Coriobacteriia</taxon>
        <taxon>Eggerthellales</taxon>
        <taxon>Eggerthellaceae</taxon>
        <taxon>Raoultibacter</taxon>
    </lineage>
</organism>
<reference evidence="5 6" key="1">
    <citation type="submission" date="2022-01" db="EMBL/GenBank/DDBJ databases">
        <title>Novel bile acid biosynthetic pathways are enriched in the microbiome of centenarians.</title>
        <authorList>
            <person name="Sato Y."/>
            <person name="Atarashi K."/>
            <person name="Plichta R.D."/>
            <person name="Arai Y."/>
            <person name="Sasajima S."/>
            <person name="Kearney M.S."/>
            <person name="Suda W."/>
            <person name="Takeshita K."/>
            <person name="Sasaki T."/>
            <person name="Okamoto S."/>
            <person name="Skelly N.A."/>
            <person name="Okamura Y."/>
            <person name="Vlamakis H."/>
            <person name="Li Y."/>
            <person name="Tanoue T."/>
            <person name="Takei H."/>
            <person name="Nittono H."/>
            <person name="Narushima S."/>
            <person name="Irie J."/>
            <person name="Itoh H."/>
            <person name="Moriya K."/>
            <person name="Sugiura Y."/>
            <person name="Suematsu M."/>
            <person name="Moritoki N."/>
            <person name="Shibata S."/>
            <person name="Littman R.D."/>
            <person name="Fischbach A.M."/>
            <person name="Uwamino Y."/>
            <person name="Inoue T."/>
            <person name="Honda A."/>
            <person name="Hattori M."/>
            <person name="Murai T."/>
            <person name="Xavier J.R."/>
            <person name="Hirose N."/>
            <person name="Honda K."/>
        </authorList>
    </citation>
    <scope>NUCLEOTIDE SEQUENCE [LARGE SCALE GENOMIC DNA]</scope>
    <source>
        <strain evidence="5 6">CE91-St30</strain>
    </source>
</reference>
<keyword evidence="6" id="KW-1185">Reference proteome</keyword>
<evidence type="ECO:0000313" key="5">
    <source>
        <dbReference type="EMBL" id="BDE96433.1"/>
    </source>
</evidence>
<dbReference type="PANTHER" id="PTHR23026">
    <property type="entry name" value="NADPH NITROREDUCTASE"/>
    <property type="match status" value="1"/>
</dbReference>
<dbReference type="Gene3D" id="3.40.109.10">
    <property type="entry name" value="NADH Oxidase"/>
    <property type="match status" value="1"/>
</dbReference>
<evidence type="ECO:0000259" key="4">
    <source>
        <dbReference type="Pfam" id="PF00881"/>
    </source>
</evidence>